<dbReference type="AlphaFoldDB" id="A0A8S9YB82"/>
<evidence type="ECO:0000256" key="1">
    <source>
        <dbReference type="SAM" id="MobiDB-lite"/>
    </source>
</evidence>
<organism evidence="2 3">
    <name type="scientific">Paragonimus skrjabini miyazakii</name>
    <dbReference type="NCBI Taxonomy" id="59628"/>
    <lineage>
        <taxon>Eukaryota</taxon>
        <taxon>Metazoa</taxon>
        <taxon>Spiralia</taxon>
        <taxon>Lophotrochozoa</taxon>
        <taxon>Platyhelminthes</taxon>
        <taxon>Trematoda</taxon>
        <taxon>Digenea</taxon>
        <taxon>Plagiorchiida</taxon>
        <taxon>Troglotremata</taxon>
        <taxon>Troglotrematidae</taxon>
        <taxon>Paragonimus</taxon>
    </lineage>
</organism>
<feature type="region of interest" description="Disordered" evidence="1">
    <location>
        <begin position="419"/>
        <end position="449"/>
    </location>
</feature>
<comment type="caution">
    <text evidence="2">The sequence shown here is derived from an EMBL/GenBank/DDBJ whole genome shotgun (WGS) entry which is preliminary data.</text>
</comment>
<dbReference type="EMBL" id="JTDE01021969">
    <property type="protein sequence ID" value="KAF7232238.1"/>
    <property type="molecule type" value="Genomic_DNA"/>
</dbReference>
<feature type="region of interest" description="Disordered" evidence="1">
    <location>
        <begin position="507"/>
        <end position="547"/>
    </location>
</feature>
<name>A0A8S9YB82_9TREM</name>
<gene>
    <name evidence="2" type="ORF">EG68_09823</name>
</gene>
<dbReference type="Pfam" id="PF14924">
    <property type="entry name" value="MAP10_N"/>
    <property type="match status" value="1"/>
</dbReference>
<dbReference type="OrthoDB" id="6257501at2759"/>
<proteinExistence type="predicted"/>
<feature type="region of interest" description="Disordered" evidence="1">
    <location>
        <begin position="322"/>
        <end position="350"/>
    </location>
</feature>
<reference evidence="2" key="1">
    <citation type="submission" date="2019-07" db="EMBL/GenBank/DDBJ databases">
        <title>Annotation for the trematode Paragonimus miyazaki's.</title>
        <authorList>
            <person name="Choi Y.-J."/>
        </authorList>
    </citation>
    <scope>NUCLEOTIDE SEQUENCE</scope>
    <source>
        <strain evidence="2">Japan</strain>
    </source>
</reference>
<accession>A0A8S9YB82</accession>
<dbReference type="Proteomes" id="UP000822476">
    <property type="component" value="Unassembled WGS sequence"/>
</dbReference>
<protein>
    <submittedName>
        <fullName evidence="2">Uncharacterized protein</fullName>
    </submittedName>
</protein>
<keyword evidence="3" id="KW-1185">Reference proteome</keyword>
<feature type="compositionally biased region" description="Polar residues" evidence="1">
    <location>
        <begin position="322"/>
        <end position="331"/>
    </location>
</feature>
<sequence length="609" mass="68295">MSKHCGKMIVTVLIVGFAPSLYPMSLGLFVLEVAAWTVKLAPNIPSTEIGAIIKFLNFQPFEFFHGIRSSLENSSFSTFHIKRSKTALFRCDPGSLRVQLATTPLYVVIAQWFKDQSTEITGTVDGQRLIGVVTISLNAFQIPLFKEELSTEGIKVNEISGTFAIRNLLGHRIGQIEMRIHLSQLPEQSEIHTPAILVGRNDDSLADNSRLQSRQRDAPVQTMHDQASQVCFTDPVIQSQITIQSPYTNTSPRHHGTRSETKDAVVETTRCVPHGINQYDEFEHKPYSEEELDENSDIALIQPSAIQFHRNGVIIDTTSSSNAQAPGSLRSQRIRGYSSTDDRNCPCPKRNSSSTSLTVNCLEQVISEADLPTLRSLLKELQLLKSTDGGVQSAKEKTILDFVLKALSDHEPYTLQHTGRMVRKKTREPNGTSAALDRNHCDSNGRTRRVRISELATPRSKPPAPGQMVPKECGWLRTTPVYRGPLKSCLTPRPNHTHLLRLEKARPTSCPPEAKIRRKRTTSAKKCSILHPGQQPERKSDFSTSTTSSNYLHRSVVSISNNLMGYSWEWTQTIIYVRSSPSMMVHWWLISIRICYVTMIKVKNNLSLN</sequence>
<evidence type="ECO:0000313" key="3">
    <source>
        <dbReference type="Proteomes" id="UP000822476"/>
    </source>
</evidence>
<evidence type="ECO:0000313" key="2">
    <source>
        <dbReference type="EMBL" id="KAF7232238.1"/>
    </source>
</evidence>